<proteinExistence type="predicted"/>
<comment type="caution">
    <text evidence="2">The sequence shown here is derived from an EMBL/GenBank/DDBJ whole genome shotgun (WGS) entry which is preliminary data.</text>
</comment>
<keyword evidence="1" id="KW-0732">Signal</keyword>
<dbReference type="AlphaFoldDB" id="A0A6B3C560"/>
<evidence type="ECO:0000256" key="1">
    <source>
        <dbReference type="SAM" id="SignalP"/>
    </source>
</evidence>
<evidence type="ECO:0000313" key="2">
    <source>
        <dbReference type="EMBL" id="NEC91799.1"/>
    </source>
</evidence>
<feature type="signal peptide" evidence="1">
    <location>
        <begin position="1"/>
        <end position="34"/>
    </location>
</feature>
<dbReference type="EMBL" id="JAAGLU010000048">
    <property type="protein sequence ID" value="NEC91799.1"/>
    <property type="molecule type" value="Genomic_DNA"/>
</dbReference>
<accession>A0A6B3C560</accession>
<reference evidence="2" key="1">
    <citation type="submission" date="2020-01" db="EMBL/GenBank/DDBJ databases">
        <title>Insect and environment-associated Actinomycetes.</title>
        <authorList>
            <person name="Currrie C."/>
            <person name="Chevrette M."/>
            <person name="Carlson C."/>
            <person name="Stubbendieck R."/>
            <person name="Wendt-Pienkowski E."/>
        </authorList>
    </citation>
    <scope>NUCLEOTIDE SEQUENCE</scope>
    <source>
        <strain evidence="2">SID12501</strain>
    </source>
</reference>
<protein>
    <submittedName>
        <fullName evidence="2">Uncharacterized protein</fullName>
    </submittedName>
</protein>
<name>A0A6B3C560_9ACTN</name>
<organism evidence="2">
    <name type="scientific">Streptomyces sp. SID12501</name>
    <dbReference type="NCBI Taxonomy" id="2706042"/>
    <lineage>
        <taxon>Bacteria</taxon>
        <taxon>Bacillati</taxon>
        <taxon>Actinomycetota</taxon>
        <taxon>Actinomycetes</taxon>
        <taxon>Kitasatosporales</taxon>
        <taxon>Streptomycetaceae</taxon>
        <taxon>Streptomyces</taxon>
    </lineage>
</organism>
<feature type="chain" id="PRO_5025352645" evidence="1">
    <location>
        <begin position="35"/>
        <end position="138"/>
    </location>
</feature>
<sequence>MGRMRERGLRTRRLGILATSVLFLSFLVPATASATTNGADQAAVTCYGGSVAISLPSNGYSGTYTTSSRCNDINLRIDSGGSQWVAVCWAAHGYCQDHWTLVTEDAGYTVVADDVLDGTTFYFVTTNGGGTRSGRTAY</sequence>
<gene>
    <name evidence="2" type="ORF">G3I71_39825</name>
</gene>
<dbReference type="RefSeq" id="WP_164322873.1">
    <property type="nucleotide sequence ID" value="NZ_JAAGLU010000048.1"/>
</dbReference>